<evidence type="ECO:0000313" key="4">
    <source>
        <dbReference type="EMBL" id="EFN83173.1"/>
    </source>
</evidence>
<feature type="non-terminal residue" evidence="4">
    <location>
        <position position="1"/>
    </location>
</feature>
<evidence type="ECO:0000256" key="2">
    <source>
        <dbReference type="ARBA" id="ARBA00023010"/>
    </source>
</evidence>
<dbReference type="GO" id="GO:0006605">
    <property type="term" value="P:protein targeting"/>
    <property type="evidence" value="ECO:0007669"/>
    <property type="project" value="InterPro"/>
</dbReference>
<dbReference type="GO" id="GO:0016020">
    <property type="term" value="C:membrane"/>
    <property type="evidence" value="ECO:0007669"/>
    <property type="project" value="InterPro"/>
</dbReference>
<sequence>LIVVALSILKVLCGQKVDIITSSSVLAKRDSKINSDIYDLFSVSVSHNCDDDVENRKEVYSWKDIIYGELSGFQRDYLLDQFYGTNILGRRSFENVIIDEMDSMLLDKGNNMLYLSHDLPCLDKLESVYVYIWQPDLKTNITIIDRDTGTEQTNSQWDEALHQFLQLKHGCRLSTQSLKAVFVSNVSYLKFYSKLYGLTGTLGSQWERDLLRHIYQVDFVMVPTTKMKKFEEYNPIICSSLEEWRQQICSEADTYTKAGRSVLIICETVQDVESLYRVLGAKNMTNLHTYTRDCESFGAATKHLCESQIIIATNLAGRGTDIK</sequence>
<dbReference type="GO" id="GO:0017038">
    <property type="term" value="P:protein import"/>
    <property type="evidence" value="ECO:0007669"/>
    <property type="project" value="InterPro"/>
</dbReference>
<dbReference type="PANTHER" id="PTHR30612:SF0">
    <property type="entry name" value="CHLOROPLAST PROTEIN-TRANSPORTING ATPASE"/>
    <property type="match status" value="1"/>
</dbReference>
<proteinExistence type="predicted"/>
<dbReference type="OrthoDB" id="7663308at2759"/>
<dbReference type="InterPro" id="IPR027417">
    <property type="entry name" value="P-loop_NTPase"/>
</dbReference>
<dbReference type="PROSITE" id="PS51196">
    <property type="entry name" value="SECA_MOTOR_DEAD"/>
    <property type="match status" value="1"/>
</dbReference>
<feature type="domain" description="SecA family profile" evidence="3">
    <location>
        <begin position="1"/>
        <end position="323"/>
    </location>
</feature>
<dbReference type="PANTHER" id="PTHR30612">
    <property type="entry name" value="SECA INNER MEMBRANE COMPONENT OF SEC PROTEIN SECRETION SYSTEM"/>
    <property type="match status" value="1"/>
</dbReference>
<evidence type="ECO:0000259" key="3">
    <source>
        <dbReference type="PROSITE" id="PS51196"/>
    </source>
</evidence>
<dbReference type="GO" id="GO:0006886">
    <property type="term" value="P:intracellular protein transport"/>
    <property type="evidence" value="ECO:0007669"/>
    <property type="project" value="InterPro"/>
</dbReference>
<protein>
    <submittedName>
        <fullName evidence="4">Protein translocase subunit secA 2</fullName>
    </submittedName>
</protein>
<dbReference type="Pfam" id="PF07517">
    <property type="entry name" value="SecA_DEAD"/>
    <property type="match status" value="1"/>
</dbReference>
<dbReference type="InParanoid" id="E2BMA6"/>
<dbReference type="InterPro" id="IPR014018">
    <property type="entry name" value="SecA_motor_DEAD"/>
</dbReference>
<keyword evidence="2" id="KW-0811">Translocation</keyword>
<reference evidence="4 5" key="1">
    <citation type="journal article" date="2010" name="Science">
        <title>Genomic comparison of the ants Camponotus floridanus and Harpegnathos saltator.</title>
        <authorList>
            <person name="Bonasio R."/>
            <person name="Zhang G."/>
            <person name="Ye C."/>
            <person name="Mutti N.S."/>
            <person name="Fang X."/>
            <person name="Qin N."/>
            <person name="Donahue G."/>
            <person name="Yang P."/>
            <person name="Li Q."/>
            <person name="Li C."/>
            <person name="Zhang P."/>
            <person name="Huang Z."/>
            <person name="Berger S.L."/>
            <person name="Reinberg D."/>
            <person name="Wang J."/>
            <person name="Liebig J."/>
        </authorList>
    </citation>
    <scope>NUCLEOTIDE SEQUENCE [LARGE SCALE GENOMIC DNA]</scope>
    <source>
        <strain evidence="4 5">R22 G/1</strain>
    </source>
</reference>
<gene>
    <name evidence="4" type="ORF">EAI_00705</name>
</gene>
<keyword evidence="1" id="KW-0813">Transport</keyword>
<dbReference type="Gene3D" id="3.90.1440.10">
    <property type="entry name" value="SecA, preprotein cross-linking domain"/>
    <property type="match status" value="1"/>
</dbReference>
<keyword evidence="1" id="KW-0653">Protein transport</keyword>
<dbReference type="GO" id="GO:0005524">
    <property type="term" value="F:ATP binding"/>
    <property type="evidence" value="ECO:0007669"/>
    <property type="project" value="InterPro"/>
</dbReference>
<dbReference type="Gene3D" id="3.40.50.300">
    <property type="entry name" value="P-loop containing nucleotide triphosphate hydrolases"/>
    <property type="match status" value="2"/>
</dbReference>
<dbReference type="EMBL" id="GL449166">
    <property type="protein sequence ID" value="EFN83173.1"/>
    <property type="molecule type" value="Genomic_DNA"/>
</dbReference>
<feature type="non-terminal residue" evidence="4">
    <location>
        <position position="323"/>
    </location>
</feature>
<keyword evidence="5" id="KW-1185">Reference proteome</keyword>
<dbReference type="AlphaFoldDB" id="E2BMA6"/>
<evidence type="ECO:0000313" key="5">
    <source>
        <dbReference type="Proteomes" id="UP000008237"/>
    </source>
</evidence>
<name>E2BMA6_HARSA</name>
<dbReference type="Proteomes" id="UP000008237">
    <property type="component" value="Unassembled WGS sequence"/>
</dbReference>
<dbReference type="InterPro" id="IPR011115">
    <property type="entry name" value="SecA_DEAD"/>
</dbReference>
<dbReference type="OMA" id="ASHNCSE"/>
<organism evidence="5">
    <name type="scientific">Harpegnathos saltator</name>
    <name type="common">Jerdon's jumping ant</name>
    <dbReference type="NCBI Taxonomy" id="610380"/>
    <lineage>
        <taxon>Eukaryota</taxon>
        <taxon>Metazoa</taxon>
        <taxon>Ecdysozoa</taxon>
        <taxon>Arthropoda</taxon>
        <taxon>Hexapoda</taxon>
        <taxon>Insecta</taxon>
        <taxon>Pterygota</taxon>
        <taxon>Neoptera</taxon>
        <taxon>Endopterygota</taxon>
        <taxon>Hymenoptera</taxon>
        <taxon>Apocrita</taxon>
        <taxon>Aculeata</taxon>
        <taxon>Formicoidea</taxon>
        <taxon>Formicidae</taxon>
        <taxon>Ponerinae</taxon>
        <taxon>Ponerini</taxon>
        <taxon>Harpegnathos</taxon>
    </lineage>
</organism>
<dbReference type="InterPro" id="IPR000185">
    <property type="entry name" value="SecA"/>
</dbReference>
<dbReference type="SUPFAM" id="SSF52540">
    <property type="entry name" value="P-loop containing nucleoside triphosphate hydrolases"/>
    <property type="match status" value="2"/>
</dbReference>
<accession>E2BMA6</accession>
<evidence type="ECO:0000256" key="1">
    <source>
        <dbReference type="ARBA" id="ARBA00022927"/>
    </source>
</evidence>